<dbReference type="PROSITE" id="PS00584">
    <property type="entry name" value="PFKB_KINASES_2"/>
    <property type="match status" value="1"/>
</dbReference>
<accession>A0A6L5R2A7</accession>
<evidence type="ECO:0000256" key="3">
    <source>
        <dbReference type="ARBA" id="ARBA00022741"/>
    </source>
</evidence>
<reference evidence="8 9" key="1">
    <citation type="submission" date="2019-11" db="EMBL/GenBank/DDBJ databases">
        <title>Agromyces kandeliae sp. nov., isolated from mangrove soil.</title>
        <authorList>
            <person name="Wang R."/>
        </authorList>
    </citation>
    <scope>NUCLEOTIDE SEQUENCE [LARGE SCALE GENOMIC DNA]</scope>
    <source>
        <strain evidence="8 9">Q22</strain>
    </source>
</reference>
<dbReference type="PIRSF" id="PIRSF000535">
    <property type="entry name" value="1PFK/6PFK/LacC"/>
    <property type="match status" value="1"/>
</dbReference>
<sequence>MSAPAAPGAAVVTLTAAGAIDATYRVGALERGAFIRADAYERELSGKGVNVAAGLALAGRRTAAVVVMGEEDLDFAARSPHAGLLRLVTVPGATRVNTSVTDGSGATTKINAPVPPIPGPAWEDAASAVHETCAELRAGWLVVSGTLPRLLGEDEPVDLSDVLATARRRGVRLALDTSGPALARAAADPAGIALVKPNTHELAELVGRSLRTIGDVARAAGDLVHRGIEVVFVSMGADGVLVVTEGEVVHAHAHARAVVNTAGAGDASLAGFLVGLGDSEPGSPGAPARAAARAAAWGAHAVSQATTILPDLDGLPDVSVDLDPVPERRLTEPAA</sequence>
<dbReference type="GO" id="GO:0005524">
    <property type="term" value="F:ATP binding"/>
    <property type="evidence" value="ECO:0007669"/>
    <property type="project" value="UniProtKB-KW"/>
</dbReference>
<dbReference type="GO" id="GO:0005829">
    <property type="term" value="C:cytosol"/>
    <property type="evidence" value="ECO:0007669"/>
    <property type="project" value="TreeGrafter"/>
</dbReference>
<dbReference type="Pfam" id="PF00294">
    <property type="entry name" value="PfkB"/>
    <property type="match status" value="1"/>
</dbReference>
<keyword evidence="9" id="KW-1185">Reference proteome</keyword>
<keyword evidence="4 8" id="KW-0418">Kinase</keyword>
<organism evidence="8 9">
    <name type="scientific">Agromyces kandeliae</name>
    <dbReference type="NCBI Taxonomy" id="2666141"/>
    <lineage>
        <taxon>Bacteria</taxon>
        <taxon>Bacillati</taxon>
        <taxon>Actinomycetota</taxon>
        <taxon>Actinomycetes</taxon>
        <taxon>Micrococcales</taxon>
        <taxon>Microbacteriaceae</taxon>
        <taxon>Agromyces</taxon>
    </lineage>
</organism>
<evidence type="ECO:0000256" key="2">
    <source>
        <dbReference type="ARBA" id="ARBA00022679"/>
    </source>
</evidence>
<dbReference type="InterPro" id="IPR029056">
    <property type="entry name" value="Ribokinase-like"/>
</dbReference>
<dbReference type="EC" id="2.7.1.-" evidence="8"/>
<evidence type="ECO:0000313" key="8">
    <source>
        <dbReference type="EMBL" id="MRX44025.1"/>
    </source>
</evidence>
<feature type="domain" description="Carbohydrate kinase PfkB" evidence="7">
    <location>
        <begin position="23"/>
        <end position="308"/>
    </location>
</feature>
<protein>
    <submittedName>
        <fullName evidence="8">Hexose kinase</fullName>
        <ecNumber evidence="8">2.7.1.-</ecNumber>
    </submittedName>
</protein>
<keyword evidence="3" id="KW-0547">Nucleotide-binding</keyword>
<comment type="similarity">
    <text evidence="1">Belongs to the carbohydrate kinase PfkB family.</text>
</comment>
<evidence type="ECO:0000259" key="7">
    <source>
        <dbReference type="Pfam" id="PF00294"/>
    </source>
</evidence>
<evidence type="ECO:0000256" key="4">
    <source>
        <dbReference type="ARBA" id="ARBA00022777"/>
    </source>
</evidence>
<dbReference type="Gene3D" id="3.40.1190.20">
    <property type="match status" value="1"/>
</dbReference>
<dbReference type="InterPro" id="IPR011611">
    <property type="entry name" value="PfkB_dom"/>
</dbReference>
<keyword evidence="5" id="KW-0067">ATP-binding</keyword>
<dbReference type="EMBL" id="WKJD01000014">
    <property type="protein sequence ID" value="MRX44025.1"/>
    <property type="molecule type" value="Genomic_DNA"/>
</dbReference>
<dbReference type="InterPro" id="IPR002173">
    <property type="entry name" value="Carboh/pur_kinase_PfkB_CS"/>
</dbReference>
<evidence type="ECO:0000256" key="1">
    <source>
        <dbReference type="ARBA" id="ARBA00010688"/>
    </source>
</evidence>
<evidence type="ECO:0000313" key="9">
    <source>
        <dbReference type="Proteomes" id="UP000476511"/>
    </source>
</evidence>
<dbReference type="InterPro" id="IPR017583">
    <property type="entry name" value="Tagatose/fructose_Pkinase"/>
</dbReference>
<gene>
    <name evidence="8" type="ORF">GJR97_09830</name>
</gene>
<dbReference type="PANTHER" id="PTHR46566:SF5">
    <property type="entry name" value="1-PHOSPHOFRUCTOKINASE"/>
    <property type="match status" value="1"/>
</dbReference>
<dbReference type="GO" id="GO:0008443">
    <property type="term" value="F:phosphofructokinase activity"/>
    <property type="evidence" value="ECO:0007669"/>
    <property type="project" value="TreeGrafter"/>
</dbReference>
<dbReference type="AlphaFoldDB" id="A0A6L5R2A7"/>
<name>A0A6L5R2A7_9MICO</name>
<dbReference type="Proteomes" id="UP000476511">
    <property type="component" value="Unassembled WGS sequence"/>
</dbReference>
<proteinExistence type="inferred from homology"/>
<dbReference type="RefSeq" id="WP_154346326.1">
    <property type="nucleotide sequence ID" value="NZ_WKJD01000014.1"/>
</dbReference>
<evidence type="ECO:0000256" key="5">
    <source>
        <dbReference type="ARBA" id="ARBA00022840"/>
    </source>
</evidence>
<dbReference type="PANTHER" id="PTHR46566">
    <property type="entry name" value="1-PHOSPHOFRUCTOKINASE-RELATED"/>
    <property type="match status" value="1"/>
</dbReference>
<comment type="caution">
    <text evidence="8">The sequence shown here is derived from an EMBL/GenBank/DDBJ whole genome shotgun (WGS) entry which is preliminary data.</text>
</comment>
<dbReference type="NCBIfam" id="TIGR03168">
    <property type="entry name" value="1-PFK"/>
    <property type="match status" value="1"/>
</dbReference>
<evidence type="ECO:0000256" key="6">
    <source>
        <dbReference type="PIRNR" id="PIRNR000535"/>
    </source>
</evidence>
<dbReference type="SUPFAM" id="SSF53613">
    <property type="entry name" value="Ribokinase-like"/>
    <property type="match status" value="1"/>
</dbReference>
<keyword evidence="2 6" id="KW-0808">Transferase</keyword>